<name>T1BCD2_9ZZZZ</name>
<organism evidence="1">
    <name type="scientific">mine drainage metagenome</name>
    <dbReference type="NCBI Taxonomy" id="410659"/>
    <lineage>
        <taxon>unclassified sequences</taxon>
        <taxon>metagenomes</taxon>
        <taxon>ecological metagenomes</taxon>
    </lineage>
</organism>
<reference evidence="1" key="2">
    <citation type="journal article" date="2014" name="ISME J.">
        <title>Microbial stratification in low pH oxic and suboxic macroscopic growths along an acid mine drainage.</title>
        <authorList>
            <person name="Mendez-Garcia C."/>
            <person name="Mesa V."/>
            <person name="Sprenger R.R."/>
            <person name="Richter M."/>
            <person name="Diez M.S."/>
            <person name="Solano J."/>
            <person name="Bargiela R."/>
            <person name="Golyshina O.V."/>
            <person name="Manteca A."/>
            <person name="Ramos J.L."/>
            <person name="Gallego J.R."/>
            <person name="Llorente I."/>
            <person name="Martins Dos Santos V.A."/>
            <person name="Jensen O.N."/>
            <person name="Pelaez A.I."/>
            <person name="Sanchez J."/>
            <person name="Ferrer M."/>
        </authorList>
    </citation>
    <scope>NUCLEOTIDE SEQUENCE</scope>
</reference>
<dbReference type="Pfam" id="PF05960">
    <property type="entry name" value="DUF885"/>
    <property type="match status" value="1"/>
</dbReference>
<dbReference type="AlphaFoldDB" id="T1BCD2"/>
<evidence type="ECO:0000313" key="1">
    <source>
        <dbReference type="EMBL" id="EQD66118.1"/>
    </source>
</evidence>
<feature type="non-terminal residue" evidence="1">
    <location>
        <position position="154"/>
    </location>
</feature>
<protein>
    <submittedName>
        <fullName evidence="1">Protein containing DUF885, bacterial</fullName>
    </submittedName>
</protein>
<gene>
    <name evidence="1" type="ORF">B2A_01279</name>
</gene>
<reference evidence="1" key="1">
    <citation type="submission" date="2013-08" db="EMBL/GenBank/DDBJ databases">
        <authorList>
            <person name="Mendez C."/>
            <person name="Richter M."/>
            <person name="Ferrer M."/>
            <person name="Sanchez J."/>
        </authorList>
    </citation>
    <scope>NUCLEOTIDE SEQUENCE</scope>
</reference>
<proteinExistence type="predicted"/>
<dbReference type="EMBL" id="AUZZ01000952">
    <property type="protein sequence ID" value="EQD66118.1"/>
    <property type="molecule type" value="Genomic_DNA"/>
</dbReference>
<accession>T1BCD2</accession>
<sequence>MTPVDPAWSATQQEEWLRSLNRPMLRNITIHEVFPGHYLQYLHLRAAGGSLARRVYLSASFVEGWAHYCEQLAVETGLGAPAPEAEVAQLHDALLRDCRLLASIGLHAEGWPLERATRLFETEGRMDRLPAEREAIRGTFNPEYFCYTLGKLAL</sequence>
<dbReference type="PANTHER" id="PTHR33361:SF15">
    <property type="entry name" value="DUF885 FAMILY LIPOPROTEIN"/>
    <property type="match status" value="1"/>
</dbReference>
<dbReference type="InterPro" id="IPR010281">
    <property type="entry name" value="DUF885"/>
</dbReference>
<comment type="caution">
    <text evidence="1">The sequence shown here is derived from an EMBL/GenBank/DDBJ whole genome shotgun (WGS) entry which is preliminary data.</text>
</comment>
<dbReference type="PANTHER" id="PTHR33361">
    <property type="entry name" value="GLR0591 PROTEIN"/>
    <property type="match status" value="1"/>
</dbReference>